<feature type="region of interest" description="Disordered" evidence="6">
    <location>
        <begin position="133"/>
        <end position="165"/>
    </location>
</feature>
<organism evidence="7 8">
    <name type="scientific">Sinanodonta woodiana</name>
    <name type="common">Chinese pond mussel</name>
    <name type="synonym">Anodonta woodiana</name>
    <dbReference type="NCBI Taxonomy" id="1069815"/>
    <lineage>
        <taxon>Eukaryota</taxon>
        <taxon>Metazoa</taxon>
        <taxon>Spiralia</taxon>
        <taxon>Lophotrochozoa</taxon>
        <taxon>Mollusca</taxon>
        <taxon>Bivalvia</taxon>
        <taxon>Autobranchia</taxon>
        <taxon>Heteroconchia</taxon>
        <taxon>Palaeoheterodonta</taxon>
        <taxon>Unionida</taxon>
        <taxon>Unionoidea</taxon>
        <taxon>Unionidae</taxon>
        <taxon>Unioninae</taxon>
        <taxon>Sinanodonta</taxon>
    </lineage>
</organism>
<evidence type="ECO:0000313" key="8">
    <source>
        <dbReference type="Proteomes" id="UP001634394"/>
    </source>
</evidence>
<sequence>METIVETVPKESSPSSAVIESESSVSVDPRVIECMAHGMMEMFLPNLQKSKSLLNEVLQGQAISLETVQQENAKFADTDAVKEITATMEETKRYYAKLVALKKEMQFLTEKSEKLKRQAVKLQQQKQREEIQLAQQREREMERERMLEAKVANRQISNEDKPAPT</sequence>
<dbReference type="Pfam" id="PF14712">
    <property type="entry name" value="Snapin_Pallidin"/>
    <property type="match status" value="1"/>
</dbReference>
<keyword evidence="8" id="KW-1185">Reference proteome</keyword>
<dbReference type="InterPro" id="IPR028119">
    <property type="entry name" value="Snapin/Pallidin/Snn1"/>
</dbReference>
<proteinExistence type="inferred from homology"/>
<dbReference type="AlphaFoldDB" id="A0ABD3XHI6"/>
<name>A0ABD3XHI6_SINWO</name>
<comment type="caution">
    <text evidence="7">The sequence shown here is derived from an EMBL/GenBank/DDBJ whole genome shotgun (WGS) entry which is preliminary data.</text>
</comment>
<dbReference type="Proteomes" id="UP001634394">
    <property type="component" value="Unassembled WGS sequence"/>
</dbReference>
<evidence type="ECO:0000256" key="4">
    <source>
        <dbReference type="ARBA" id="ARBA00022490"/>
    </source>
</evidence>
<dbReference type="EMBL" id="JBJQND010000002">
    <property type="protein sequence ID" value="KAL3884368.1"/>
    <property type="molecule type" value="Genomic_DNA"/>
</dbReference>
<evidence type="ECO:0000256" key="6">
    <source>
        <dbReference type="SAM" id="MobiDB-lite"/>
    </source>
</evidence>
<dbReference type="PIRSF" id="PIRSF037609">
    <property type="entry name" value="BLOC-1_complex_pallidin"/>
    <property type="match status" value="1"/>
</dbReference>
<gene>
    <name evidence="7" type="ORF">ACJMK2_024514</name>
</gene>
<evidence type="ECO:0000256" key="3">
    <source>
        <dbReference type="ARBA" id="ARBA00019579"/>
    </source>
</evidence>
<evidence type="ECO:0000313" key="7">
    <source>
        <dbReference type="EMBL" id="KAL3884368.1"/>
    </source>
</evidence>
<comment type="subcellular location">
    <subcellularLocation>
        <location evidence="1">Cytoplasm</location>
    </subcellularLocation>
</comment>
<dbReference type="GO" id="GO:0005737">
    <property type="term" value="C:cytoplasm"/>
    <property type="evidence" value="ECO:0007669"/>
    <property type="project" value="UniProtKB-SubCell"/>
</dbReference>
<accession>A0ABD3XHI6</accession>
<protein>
    <recommendedName>
        <fullName evidence="3 5">Biogenesis of lysosome-related organelles complex 1 subunit 6</fullName>
        <shortName evidence="5">BLOC-1 subunit 6</shortName>
    </recommendedName>
</protein>
<evidence type="ECO:0000256" key="2">
    <source>
        <dbReference type="ARBA" id="ARBA00005767"/>
    </source>
</evidence>
<comment type="function">
    <text evidence="5">Component of the biogenesis of lysosome-related organelles complex-1 (BLOC-1) involved in pigment granule biogenesis.</text>
</comment>
<evidence type="ECO:0000256" key="5">
    <source>
        <dbReference type="PIRNR" id="PIRNR037609"/>
    </source>
</evidence>
<dbReference type="InterPro" id="IPR017242">
    <property type="entry name" value="BLOC-1_pallidin"/>
</dbReference>
<reference evidence="7 8" key="1">
    <citation type="submission" date="2024-11" db="EMBL/GenBank/DDBJ databases">
        <title>Chromosome-level genome assembly of the freshwater bivalve Anodonta woodiana.</title>
        <authorList>
            <person name="Chen X."/>
        </authorList>
    </citation>
    <scope>NUCLEOTIDE SEQUENCE [LARGE SCALE GENOMIC DNA]</scope>
    <source>
        <strain evidence="7">MN2024</strain>
        <tissue evidence="7">Gills</tissue>
    </source>
</reference>
<feature type="region of interest" description="Disordered" evidence="6">
    <location>
        <begin position="1"/>
        <end position="21"/>
    </location>
</feature>
<feature type="compositionally biased region" description="Low complexity" evidence="6">
    <location>
        <begin position="11"/>
        <end position="21"/>
    </location>
</feature>
<dbReference type="PANTHER" id="PTHR31328:SF2">
    <property type="entry name" value="BIOGENESIS OF LYSOSOME-RELATED ORGANELLES COMPLEX 1 SUBUNIT 6"/>
    <property type="match status" value="1"/>
</dbReference>
<keyword evidence="4" id="KW-0963">Cytoplasm</keyword>
<feature type="compositionally biased region" description="Basic and acidic residues" evidence="6">
    <location>
        <begin position="133"/>
        <end position="148"/>
    </location>
</feature>
<evidence type="ECO:0000256" key="1">
    <source>
        <dbReference type="ARBA" id="ARBA00004496"/>
    </source>
</evidence>
<comment type="similarity">
    <text evidence="2 5">Belongs to the BLOC1S6 family.</text>
</comment>
<dbReference type="PANTHER" id="PTHR31328">
    <property type="entry name" value="BIOGENESIS OF LYSOSOME-RELATED ORGANELLES COMPLEX 1 SUBUNIT 6"/>
    <property type="match status" value="1"/>
</dbReference>